<dbReference type="GeneID" id="106068691"/>
<organism evidence="2 3">
    <name type="scientific">Biomphalaria glabrata</name>
    <name type="common">Bloodfluke planorb</name>
    <name type="synonym">Freshwater snail</name>
    <dbReference type="NCBI Taxonomy" id="6526"/>
    <lineage>
        <taxon>Eukaryota</taxon>
        <taxon>Metazoa</taxon>
        <taxon>Spiralia</taxon>
        <taxon>Lophotrochozoa</taxon>
        <taxon>Mollusca</taxon>
        <taxon>Gastropoda</taxon>
        <taxon>Heterobranchia</taxon>
        <taxon>Euthyneura</taxon>
        <taxon>Panpulmonata</taxon>
        <taxon>Hygrophila</taxon>
        <taxon>Lymnaeoidea</taxon>
        <taxon>Planorbidae</taxon>
        <taxon>Biomphalaria</taxon>
    </lineage>
</organism>
<dbReference type="PROSITE" id="PS51186">
    <property type="entry name" value="GNAT"/>
    <property type="match status" value="1"/>
</dbReference>
<dbReference type="InterPro" id="IPR016181">
    <property type="entry name" value="Acyl_CoA_acyltransferase"/>
</dbReference>
<dbReference type="Pfam" id="PF13673">
    <property type="entry name" value="Acetyltransf_10"/>
    <property type="match status" value="1"/>
</dbReference>
<reference evidence="3" key="1">
    <citation type="submission" date="2025-08" db="UniProtKB">
        <authorList>
            <consortium name="RefSeq"/>
        </authorList>
    </citation>
    <scope>IDENTIFICATION</scope>
</reference>
<dbReference type="CDD" id="cd04301">
    <property type="entry name" value="NAT_SF"/>
    <property type="match status" value="1"/>
</dbReference>
<dbReference type="Gene3D" id="3.40.630.30">
    <property type="match status" value="1"/>
</dbReference>
<dbReference type="AlphaFoldDB" id="A0A9W3AV29"/>
<evidence type="ECO:0000313" key="2">
    <source>
        <dbReference type="Proteomes" id="UP001165740"/>
    </source>
</evidence>
<dbReference type="SUPFAM" id="SSF55729">
    <property type="entry name" value="Acyl-CoA N-acyltransferases (Nat)"/>
    <property type="match status" value="1"/>
</dbReference>
<keyword evidence="2" id="KW-1185">Reference proteome</keyword>
<evidence type="ECO:0000313" key="3">
    <source>
        <dbReference type="RefSeq" id="XP_055891093.1"/>
    </source>
</evidence>
<dbReference type="OrthoDB" id="6057434at2759"/>
<dbReference type="InterPro" id="IPR000182">
    <property type="entry name" value="GNAT_dom"/>
</dbReference>
<dbReference type="Proteomes" id="UP001165740">
    <property type="component" value="Chromosome 1"/>
</dbReference>
<dbReference type="OMA" id="HELKFDY"/>
<sequence length="317" mass="36026">MCYLLISNCNEVTLLTLSSLEMASNSSRDYTIRLMKEEEIEETYELVDKEGWNLTLDKFTHLYHSCPKAFYVAATDQGEIVGTISFFPTFPKEYVLGNIVIKSTYRHKGMGKKLVDVMMEQHSPCVVSCTAVPGADQFYINVGFSFTEPQQGHDIFHIEINREELDKQLLNNNETGLSVRPYDKKDLKALVDYDTEAKGYRSDAYVSMMLDCFPTYVAVHNEDRLAGYVAAFVKREEIVLDGLCADSDSIACHLFRKVLDEFPTRNNVKLQVPTSRLFLSQLGVICSSSKYNRYSLGQPTPSPLVKIYNVSDCDYSY</sequence>
<proteinExistence type="predicted"/>
<gene>
    <name evidence="3" type="primary">LOC106068691</name>
</gene>
<dbReference type="InterPro" id="IPR052729">
    <property type="entry name" value="Acyl/Acetyltrans_Enzymes"/>
</dbReference>
<name>A0A9W3AV29_BIOGL</name>
<dbReference type="PANTHER" id="PTHR47237">
    <property type="entry name" value="SLL0310 PROTEIN"/>
    <property type="match status" value="1"/>
</dbReference>
<accession>A0A9W3AV29</accession>
<dbReference type="PANTHER" id="PTHR47237:SF1">
    <property type="entry name" value="SLL0310 PROTEIN"/>
    <property type="match status" value="1"/>
</dbReference>
<protein>
    <submittedName>
        <fullName evidence="3">Uncharacterized protein LOC106068691 isoform X1</fullName>
    </submittedName>
</protein>
<evidence type="ECO:0000259" key="1">
    <source>
        <dbReference type="PROSITE" id="PS51186"/>
    </source>
</evidence>
<dbReference type="GO" id="GO:0016747">
    <property type="term" value="F:acyltransferase activity, transferring groups other than amino-acyl groups"/>
    <property type="evidence" value="ECO:0007669"/>
    <property type="project" value="InterPro"/>
</dbReference>
<dbReference type="RefSeq" id="XP_055891093.1">
    <property type="nucleotide sequence ID" value="XM_056035118.1"/>
</dbReference>
<feature type="domain" description="N-acetyltransferase" evidence="1">
    <location>
        <begin position="30"/>
        <end position="163"/>
    </location>
</feature>